<gene>
    <name evidence="2" type="ORF">F7O44_25135</name>
</gene>
<dbReference type="CDD" id="cd01292">
    <property type="entry name" value="metallo-dependent_hydrolases"/>
    <property type="match status" value="1"/>
</dbReference>
<evidence type="ECO:0000313" key="3">
    <source>
        <dbReference type="Proteomes" id="UP000460435"/>
    </source>
</evidence>
<dbReference type="InterPro" id="IPR051781">
    <property type="entry name" value="Metallo-dep_Hydrolase"/>
</dbReference>
<evidence type="ECO:0000259" key="1">
    <source>
        <dbReference type="Pfam" id="PF01979"/>
    </source>
</evidence>
<reference evidence="2 3" key="1">
    <citation type="submission" date="2019-11" db="EMBL/GenBank/DDBJ databases">
        <authorList>
            <person name="Li X.-J."/>
            <person name="Feng X.-M."/>
        </authorList>
    </citation>
    <scope>NUCLEOTIDE SEQUENCE [LARGE SCALE GENOMIC DNA]</scope>
    <source>
        <strain evidence="2 3">XMNu-373</strain>
    </source>
</reference>
<dbReference type="GO" id="GO:0016810">
    <property type="term" value="F:hydrolase activity, acting on carbon-nitrogen (but not peptide) bonds"/>
    <property type="evidence" value="ECO:0007669"/>
    <property type="project" value="InterPro"/>
</dbReference>
<evidence type="ECO:0000313" key="2">
    <source>
        <dbReference type="EMBL" id="NDL60365.1"/>
    </source>
</evidence>
<protein>
    <submittedName>
        <fullName evidence="2">Amidohydrolase family protein</fullName>
    </submittedName>
</protein>
<comment type="caution">
    <text evidence="2">The sequence shown here is derived from an EMBL/GenBank/DDBJ whole genome shotgun (WGS) entry which is preliminary data.</text>
</comment>
<dbReference type="Gene3D" id="2.30.40.10">
    <property type="entry name" value="Urease, subunit C, domain 1"/>
    <property type="match status" value="1"/>
</dbReference>
<organism evidence="2 3">
    <name type="scientific">Phytoactinopolyspora mesophila</name>
    <dbReference type="NCBI Taxonomy" id="2650750"/>
    <lineage>
        <taxon>Bacteria</taxon>
        <taxon>Bacillati</taxon>
        <taxon>Actinomycetota</taxon>
        <taxon>Actinomycetes</taxon>
        <taxon>Jiangellales</taxon>
        <taxon>Jiangellaceae</taxon>
        <taxon>Phytoactinopolyspora</taxon>
    </lineage>
</organism>
<name>A0A7K3MAM4_9ACTN</name>
<dbReference type="Gene3D" id="3.20.20.140">
    <property type="entry name" value="Metal-dependent hydrolases"/>
    <property type="match status" value="1"/>
</dbReference>
<dbReference type="InterPro" id="IPR006680">
    <property type="entry name" value="Amidohydro-rel"/>
</dbReference>
<dbReference type="InterPro" id="IPR011059">
    <property type="entry name" value="Metal-dep_hydrolase_composite"/>
</dbReference>
<keyword evidence="2" id="KW-0378">Hydrolase</keyword>
<dbReference type="PANTHER" id="PTHR43135">
    <property type="entry name" value="ALPHA-D-RIBOSE 1-METHYLPHOSPHONATE 5-TRIPHOSPHATE DIPHOSPHATASE"/>
    <property type="match status" value="1"/>
</dbReference>
<proteinExistence type="predicted"/>
<keyword evidence="3" id="KW-1185">Reference proteome</keyword>
<dbReference type="InterPro" id="IPR032466">
    <property type="entry name" value="Metal_Hydrolase"/>
</dbReference>
<dbReference type="SUPFAM" id="SSF51556">
    <property type="entry name" value="Metallo-dependent hydrolases"/>
    <property type="match status" value="1"/>
</dbReference>
<dbReference type="SUPFAM" id="SSF51338">
    <property type="entry name" value="Composite domain of metallo-dependent hydrolases"/>
    <property type="match status" value="1"/>
</dbReference>
<sequence length="399" mass="41262">MTARLAVVGAGTVLSGDRTAPVIGDADTVYCEDGVITAIGTESQLGAQIDAADTVIDARGSTLAPGLIDSHCHVVLGDYTPRQKTVDFLASYVHGGITSVVSPGEIHAPGRPHDATGVKALAIAARSCFENFRPGGMRVHAGAVVLEPTLRREDFAELQRAGVHLAKFGFGRYEDPSDGVDQVRWAQEHGITVMCHSGGASIPGSKPITPEHLLELAPDVCGHINGGPTSLSEQGVDLIIEQTTMALQLVQAGNVRSAVRILRKALDDGQFHRVVIGSDTPTGTGVMPLGVLKTVAELSSLAGVDPALMWAAATGNNAATWDLPSGYIRPGAAADLVVMDAPWGSTADDALGALRIGDLPGISAVVTAGQARGLLSRNTPRAARLATIAPAQPHLEPAH</sequence>
<dbReference type="Proteomes" id="UP000460435">
    <property type="component" value="Unassembled WGS sequence"/>
</dbReference>
<dbReference type="EMBL" id="WLZY01000011">
    <property type="protein sequence ID" value="NDL60365.1"/>
    <property type="molecule type" value="Genomic_DNA"/>
</dbReference>
<accession>A0A7K3MAM4</accession>
<dbReference type="Pfam" id="PF01979">
    <property type="entry name" value="Amidohydro_1"/>
    <property type="match status" value="1"/>
</dbReference>
<dbReference type="AlphaFoldDB" id="A0A7K3MAM4"/>
<feature type="domain" description="Amidohydrolase-related" evidence="1">
    <location>
        <begin position="63"/>
        <end position="341"/>
    </location>
</feature>
<dbReference type="PANTHER" id="PTHR43135:SF3">
    <property type="entry name" value="ALPHA-D-RIBOSE 1-METHYLPHOSPHONATE 5-TRIPHOSPHATE DIPHOSPHATASE"/>
    <property type="match status" value="1"/>
</dbReference>
<dbReference type="RefSeq" id="WP_162453070.1">
    <property type="nucleotide sequence ID" value="NZ_WLZY01000011.1"/>
</dbReference>